<feature type="region of interest" description="Disordered" evidence="1">
    <location>
        <begin position="1"/>
        <end position="54"/>
    </location>
</feature>
<comment type="caution">
    <text evidence="2">The sequence shown here is derived from an EMBL/GenBank/DDBJ whole genome shotgun (WGS) entry which is preliminary data.</text>
</comment>
<feature type="compositionally biased region" description="Basic and acidic residues" evidence="1">
    <location>
        <begin position="42"/>
        <end position="54"/>
    </location>
</feature>
<evidence type="ECO:0000313" key="2">
    <source>
        <dbReference type="EMBL" id="CAG7830158.1"/>
    </source>
</evidence>
<evidence type="ECO:0000313" key="3">
    <source>
        <dbReference type="Proteomes" id="UP000708208"/>
    </source>
</evidence>
<protein>
    <submittedName>
        <fullName evidence="2">Uncharacterized protein</fullName>
    </submittedName>
</protein>
<keyword evidence="3" id="KW-1185">Reference proteome</keyword>
<name>A0A8J2PHC8_9HEXA</name>
<dbReference type="EMBL" id="CAJVCH010554606">
    <property type="protein sequence ID" value="CAG7830158.1"/>
    <property type="molecule type" value="Genomic_DNA"/>
</dbReference>
<gene>
    <name evidence="2" type="ORF">AFUS01_LOCUS39984</name>
</gene>
<evidence type="ECO:0000256" key="1">
    <source>
        <dbReference type="SAM" id="MobiDB-lite"/>
    </source>
</evidence>
<sequence>NDEDEEKRGKRKKKKDAEKSVKKSQLPTPVVEVRDVVPSPKSGKDTPKKSRKEDVKSTYVFEITSLNEYCHDFMKLVVVVSCPLG</sequence>
<organism evidence="2 3">
    <name type="scientific">Allacma fusca</name>
    <dbReference type="NCBI Taxonomy" id="39272"/>
    <lineage>
        <taxon>Eukaryota</taxon>
        <taxon>Metazoa</taxon>
        <taxon>Ecdysozoa</taxon>
        <taxon>Arthropoda</taxon>
        <taxon>Hexapoda</taxon>
        <taxon>Collembola</taxon>
        <taxon>Symphypleona</taxon>
        <taxon>Sminthuridae</taxon>
        <taxon>Allacma</taxon>
    </lineage>
</organism>
<feature type="non-terminal residue" evidence="2">
    <location>
        <position position="1"/>
    </location>
</feature>
<proteinExistence type="predicted"/>
<accession>A0A8J2PHC8</accession>
<dbReference type="Proteomes" id="UP000708208">
    <property type="component" value="Unassembled WGS sequence"/>
</dbReference>
<dbReference type="AlphaFoldDB" id="A0A8J2PHC8"/>
<reference evidence="2" key="1">
    <citation type="submission" date="2021-06" db="EMBL/GenBank/DDBJ databases">
        <authorList>
            <person name="Hodson N. C."/>
            <person name="Mongue J. A."/>
            <person name="Jaron S. K."/>
        </authorList>
    </citation>
    <scope>NUCLEOTIDE SEQUENCE</scope>
</reference>
<feature type="non-terminal residue" evidence="2">
    <location>
        <position position="85"/>
    </location>
</feature>